<sequence>MYECDGCYKTFYSEHARYQHMRDKDHFVYECSICDNTYTSEESCEDHEVRGHLYCRDCDRHFSNYNNIKMHLNSRAHRGQTIDCPFCEKAYTTATGLAHHLETGSCLRAQGLSRDQIYCFVRSKDPNGVISKKLIGWTGSDSYEATSRSWNGDGYECYLCHREFNSLRGLNQHLSSPVHQQALYHCPNRSCYQEFKSLAGIINHLESEACGFTRFETVQRGIHSIVSGDRLIGF</sequence>
<dbReference type="Proteomes" id="UP001174694">
    <property type="component" value="Unassembled WGS sequence"/>
</dbReference>
<dbReference type="EMBL" id="JANBVO010000004">
    <property type="protein sequence ID" value="KAJ9155033.1"/>
    <property type="molecule type" value="Genomic_DNA"/>
</dbReference>
<keyword evidence="8" id="KW-1185">Reference proteome</keyword>
<proteinExistence type="predicted"/>
<protein>
    <submittedName>
        <fullName evidence="7">Zinc finger X-chromosomal protein</fullName>
    </submittedName>
</protein>
<evidence type="ECO:0000259" key="6">
    <source>
        <dbReference type="PROSITE" id="PS50157"/>
    </source>
</evidence>
<dbReference type="PROSITE" id="PS00028">
    <property type="entry name" value="ZINC_FINGER_C2H2_1"/>
    <property type="match status" value="3"/>
</dbReference>
<dbReference type="GO" id="GO:0008270">
    <property type="term" value="F:zinc ion binding"/>
    <property type="evidence" value="ECO:0007669"/>
    <property type="project" value="UniProtKB-KW"/>
</dbReference>
<dbReference type="InterPro" id="IPR013087">
    <property type="entry name" value="Znf_C2H2_type"/>
</dbReference>
<dbReference type="PROSITE" id="PS50157">
    <property type="entry name" value="ZINC_FINGER_C2H2_2"/>
    <property type="match status" value="3"/>
</dbReference>
<accession>A0AA38VVN6</accession>
<dbReference type="GO" id="GO:0000977">
    <property type="term" value="F:RNA polymerase II transcription regulatory region sequence-specific DNA binding"/>
    <property type="evidence" value="ECO:0007669"/>
    <property type="project" value="TreeGrafter"/>
</dbReference>
<evidence type="ECO:0000256" key="5">
    <source>
        <dbReference type="PROSITE-ProRule" id="PRU00042"/>
    </source>
</evidence>
<comment type="caution">
    <text evidence="7">The sequence shown here is derived from an EMBL/GenBank/DDBJ whole genome shotgun (WGS) entry which is preliminary data.</text>
</comment>
<keyword evidence="1" id="KW-0479">Metal-binding</keyword>
<dbReference type="GO" id="GO:0005634">
    <property type="term" value="C:nucleus"/>
    <property type="evidence" value="ECO:0007669"/>
    <property type="project" value="TreeGrafter"/>
</dbReference>
<dbReference type="Pfam" id="PF12171">
    <property type="entry name" value="zf-C2H2_jaz"/>
    <property type="match status" value="1"/>
</dbReference>
<evidence type="ECO:0000256" key="1">
    <source>
        <dbReference type="ARBA" id="ARBA00022723"/>
    </source>
</evidence>
<dbReference type="InterPro" id="IPR022755">
    <property type="entry name" value="Znf_C2H2_jaz"/>
</dbReference>
<feature type="domain" description="C2H2-type" evidence="6">
    <location>
        <begin position="53"/>
        <end position="82"/>
    </location>
</feature>
<keyword evidence="4" id="KW-0862">Zinc</keyword>
<feature type="domain" description="C2H2-type" evidence="6">
    <location>
        <begin position="2"/>
        <end position="26"/>
    </location>
</feature>
<name>A0AA38VVN6_9PEZI</name>
<dbReference type="Gene3D" id="3.30.160.60">
    <property type="entry name" value="Classic Zinc Finger"/>
    <property type="match status" value="3"/>
</dbReference>
<organism evidence="7 8">
    <name type="scientific">Pleurostoma richardsiae</name>
    <dbReference type="NCBI Taxonomy" id="41990"/>
    <lineage>
        <taxon>Eukaryota</taxon>
        <taxon>Fungi</taxon>
        <taxon>Dikarya</taxon>
        <taxon>Ascomycota</taxon>
        <taxon>Pezizomycotina</taxon>
        <taxon>Sordariomycetes</taxon>
        <taxon>Sordariomycetidae</taxon>
        <taxon>Calosphaeriales</taxon>
        <taxon>Pleurostomataceae</taxon>
        <taxon>Pleurostoma</taxon>
    </lineage>
</organism>
<reference evidence="7" key="1">
    <citation type="submission" date="2022-07" db="EMBL/GenBank/DDBJ databases">
        <title>Fungi with potential for degradation of polypropylene.</title>
        <authorList>
            <person name="Gostincar C."/>
        </authorList>
    </citation>
    <scope>NUCLEOTIDE SEQUENCE</scope>
    <source>
        <strain evidence="7">EXF-13308</strain>
    </source>
</reference>
<feature type="domain" description="C2H2-type" evidence="6">
    <location>
        <begin position="155"/>
        <end position="179"/>
    </location>
</feature>
<keyword evidence="2" id="KW-0677">Repeat</keyword>
<evidence type="ECO:0000256" key="4">
    <source>
        <dbReference type="ARBA" id="ARBA00022833"/>
    </source>
</evidence>
<dbReference type="InterPro" id="IPR036236">
    <property type="entry name" value="Znf_C2H2_sf"/>
</dbReference>
<evidence type="ECO:0000256" key="2">
    <source>
        <dbReference type="ARBA" id="ARBA00022737"/>
    </source>
</evidence>
<dbReference type="PANTHER" id="PTHR24409">
    <property type="entry name" value="ZINC FINGER PROTEIN 142"/>
    <property type="match status" value="1"/>
</dbReference>
<dbReference type="GO" id="GO:0000981">
    <property type="term" value="F:DNA-binding transcription factor activity, RNA polymerase II-specific"/>
    <property type="evidence" value="ECO:0007669"/>
    <property type="project" value="TreeGrafter"/>
</dbReference>
<dbReference type="SUPFAM" id="SSF57667">
    <property type="entry name" value="beta-beta-alpha zinc fingers"/>
    <property type="match status" value="2"/>
</dbReference>
<dbReference type="PANTHER" id="PTHR24409:SF356">
    <property type="entry name" value="C2H2 FINGER DOMAIN TRANSCRIPTION FACTOR (EUROFUNG)"/>
    <property type="match status" value="1"/>
</dbReference>
<dbReference type="AlphaFoldDB" id="A0AA38VVN6"/>
<evidence type="ECO:0000313" key="7">
    <source>
        <dbReference type="EMBL" id="KAJ9155033.1"/>
    </source>
</evidence>
<dbReference type="Pfam" id="PF12874">
    <property type="entry name" value="zf-met"/>
    <property type="match status" value="1"/>
</dbReference>
<dbReference type="SMART" id="SM00355">
    <property type="entry name" value="ZnF_C2H2"/>
    <property type="match status" value="6"/>
</dbReference>
<evidence type="ECO:0000313" key="8">
    <source>
        <dbReference type="Proteomes" id="UP001174694"/>
    </source>
</evidence>
<gene>
    <name evidence="7" type="ORF">NKR23_g2494</name>
</gene>
<evidence type="ECO:0000256" key="3">
    <source>
        <dbReference type="ARBA" id="ARBA00022771"/>
    </source>
</evidence>
<keyword evidence="3 5" id="KW-0863">Zinc-finger</keyword>